<dbReference type="Proteomes" id="UP001260872">
    <property type="component" value="Unassembled WGS sequence"/>
</dbReference>
<feature type="binding site" evidence="4">
    <location>
        <position position="226"/>
    </location>
    <ligand>
        <name>S-adenosyl-L-methionine</name>
        <dbReference type="ChEBI" id="CHEBI:59789"/>
    </ligand>
</feature>
<reference evidence="8" key="1">
    <citation type="submission" date="2023-07" db="EMBL/GenBank/DDBJ databases">
        <title>Description of three actinobacteria isolated from air of manufacturing shop in a pharmaceutical factory.</title>
        <authorList>
            <person name="Zhang D.-F."/>
        </authorList>
    </citation>
    <scope>NUCLEOTIDE SEQUENCE [LARGE SCALE GENOMIC DNA]</scope>
    <source>
        <strain evidence="8">CCTCC AB 207010</strain>
    </source>
</reference>
<evidence type="ECO:0000256" key="3">
    <source>
        <dbReference type="ARBA" id="ARBA00022691"/>
    </source>
</evidence>
<evidence type="ECO:0000259" key="5">
    <source>
        <dbReference type="Pfam" id="PF13847"/>
    </source>
</evidence>
<dbReference type="InterPro" id="IPR050320">
    <property type="entry name" value="N5-glutamine_MTase"/>
</dbReference>
<evidence type="ECO:0000313" key="7">
    <source>
        <dbReference type="EMBL" id="MDR5711476.1"/>
    </source>
</evidence>
<evidence type="ECO:0000313" key="8">
    <source>
        <dbReference type="Proteomes" id="UP001260872"/>
    </source>
</evidence>
<dbReference type="Gene3D" id="1.10.8.10">
    <property type="entry name" value="DNA helicase RuvA subunit, C-terminal domain"/>
    <property type="match status" value="1"/>
</dbReference>
<dbReference type="PROSITE" id="PS00092">
    <property type="entry name" value="N6_MTASE"/>
    <property type="match status" value="1"/>
</dbReference>
<dbReference type="InterPro" id="IPR040758">
    <property type="entry name" value="PrmC_N"/>
</dbReference>
<accession>A0ABU1FTK2</accession>
<feature type="domain" description="Methyltransferase" evidence="5">
    <location>
        <begin position="130"/>
        <end position="308"/>
    </location>
</feature>
<dbReference type="EC" id="2.1.1.297" evidence="4"/>
<comment type="caution">
    <text evidence="7">The sequence shown here is derived from an EMBL/GenBank/DDBJ whole genome shotgun (WGS) entry which is preliminary data.</text>
</comment>
<feature type="binding site" evidence="4">
    <location>
        <position position="158"/>
    </location>
    <ligand>
        <name>S-adenosyl-L-methionine</name>
        <dbReference type="ChEBI" id="CHEBI:59789"/>
    </ligand>
</feature>
<protein>
    <recommendedName>
        <fullName evidence="4">Release factor glutamine methyltransferase</fullName>
        <shortName evidence="4">RF MTase</shortName>
        <ecNumber evidence="4">2.1.1.297</ecNumber>
    </recommendedName>
    <alternativeName>
        <fullName evidence="4">N5-glutamine methyltransferase PrmC</fullName>
    </alternativeName>
    <alternativeName>
        <fullName evidence="4">Protein-(glutamine-N5) MTase PrmC</fullName>
    </alternativeName>
    <alternativeName>
        <fullName evidence="4">Protein-glutamine N-methyltransferase PrmC</fullName>
    </alternativeName>
</protein>
<dbReference type="NCBIfam" id="TIGR03534">
    <property type="entry name" value="RF_mod_PrmC"/>
    <property type="match status" value="1"/>
</dbReference>
<keyword evidence="1 4" id="KW-0489">Methyltransferase</keyword>
<dbReference type="GO" id="GO:0102559">
    <property type="term" value="F:peptide chain release factor N(5)-glutamine methyltransferase activity"/>
    <property type="evidence" value="ECO:0007669"/>
    <property type="project" value="UniProtKB-EC"/>
</dbReference>
<keyword evidence="2 4" id="KW-0808">Transferase</keyword>
<gene>
    <name evidence="4 7" type="primary">prmC</name>
    <name evidence="7" type="ORF">RH857_04930</name>
</gene>
<keyword evidence="3 4" id="KW-0949">S-adenosyl-L-methionine</keyword>
<dbReference type="GO" id="GO:0032259">
    <property type="term" value="P:methylation"/>
    <property type="evidence" value="ECO:0007669"/>
    <property type="project" value="UniProtKB-KW"/>
</dbReference>
<dbReference type="CDD" id="cd02440">
    <property type="entry name" value="AdoMet_MTases"/>
    <property type="match status" value="1"/>
</dbReference>
<proteinExistence type="inferred from homology"/>
<keyword evidence="8" id="KW-1185">Reference proteome</keyword>
<dbReference type="InterPro" id="IPR019874">
    <property type="entry name" value="RF_methyltr_PrmC"/>
</dbReference>
<dbReference type="InterPro" id="IPR029063">
    <property type="entry name" value="SAM-dependent_MTases_sf"/>
</dbReference>
<dbReference type="InterPro" id="IPR004556">
    <property type="entry name" value="HemK-like"/>
</dbReference>
<dbReference type="Pfam" id="PF13847">
    <property type="entry name" value="Methyltransf_31"/>
    <property type="match status" value="1"/>
</dbReference>
<dbReference type="InterPro" id="IPR025714">
    <property type="entry name" value="Methyltranfer_dom"/>
</dbReference>
<evidence type="ECO:0000256" key="2">
    <source>
        <dbReference type="ARBA" id="ARBA00022679"/>
    </source>
</evidence>
<evidence type="ECO:0000256" key="4">
    <source>
        <dbReference type="HAMAP-Rule" id="MF_02126"/>
    </source>
</evidence>
<feature type="binding site" evidence="4">
    <location>
        <begin position="135"/>
        <end position="139"/>
    </location>
    <ligand>
        <name>S-adenosyl-L-methionine</name>
        <dbReference type="ChEBI" id="CHEBI:59789"/>
    </ligand>
</feature>
<dbReference type="InterPro" id="IPR002052">
    <property type="entry name" value="DNA_methylase_N6_adenine_CS"/>
</dbReference>
<evidence type="ECO:0000256" key="1">
    <source>
        <dbReference type="ARBA" id="ARBA00022603"/>
    </source>
</evidence>
<dbReference type="SUPFAM" id="SSF53335">
    <property type="entry name" value="S-adenosyl-L-methionine-dependent methyltransferases"/>
    <property type="match status" value="1"/>
</dbReference>
<sequence length="322" mass="34599">MTRGRGRAVELAGMIRRAGARLAEAGVPSPRVDAELLAAHVLGTSRSEVQVKALMGVEASDGDLVRYEALVEERARRIPLQHLTGIAPFRTLELRVGPGAFIPRPETETVVELTLQQLRVLADGGLAAPRVIDLGTGSGAIAAAIAAEFPDAEIHALELSAEAAAWAQQNFENLPHGSARVHLHRGDLRDVESLRASLQNVDRGSADQRLRVSGEEEMRFDVVVSNPPYIPPGMVPTEIEVREHDPELALYGGGEDGLQLPRAVIETAVQLLRPGGWFIVEHAEVQAPALKRICEANAALTDVATHQDLSGRDRATSARIAQ</sequence>
<dbReference type="PANTHER" id="PTHR18895:SF74">
    <property type="entry name" value="MTRF1L RELEASE FACTOR GLUTAMINE METHYLTRANSFERASE"/>
    <property type="match status" value="1"/>
</dbReference>
<dbReference type="Pfam" id="PF17827">
    <property type="entry name" value="PrmC_N"/>
    <property type="match status" value="1"/>
</dbReference>
<comment type="caution">
    <text evidence="4">Lacks conserved residue(s) required for the propagation of feature annotation.</text>
</comment>
<feature type="binding site" evidence="4">
    <location>
        <begin position="226"/>
        <end position="229"/>
    </location>
    <ligand>
        <name>substrate</name>
    </ligand>
</feature>
<comment type="function">
    <text evidence="4">Methylates the class 1 translation termination release factors RF1/PrfA and RF2/PrfB on the glutamine residue of the universally conserved GGQ motif.</text>
</comment>
<name>A0ABU1FTK2_9MICC</name>
<organism evidence="7 8">
    <name type="scientific">Nesterenkonia flava</name>
    <dbReference type="NCBI Taxonomy" id="469799"/>
    <lineage>
        <taxon>Bacteria</taxon>
        <taxon>Bacillati</taxon>
        <taxon>Actinomycetota</taxon>
        <taxon>Actinomycetes</taxon>
        <taxon>Micrococcales</taxon>
        <taxon>Micrococcaceae</taxon>
        <taxon>Nesterenkonia</taxon>
    </lineage>
</organism>
<dbReference type="PANTHER" id="PTHR18895">
    <property type="entry name" value="HEMK METHYLTRANSFERASE"/>
    <property type="match status" value="1"/>
</dbReference>
<dbReference type="EMBL" id="JAVKGT010000009">
    <property type="protein sequence ID" value="MDR5711476.1"/>
    <property type="molecule type" value="Genomic_DNA"/>
</dbReference>
<dbReference type="Gene3D" id="3.40.50.150">
    <property type="entry name" value="Vaccinia Virus protein VP39"/>
    <property type="match status" value="1"/>
</dbReference>
<dbReference type="NCBIfam" id="TIGR00536">
    <property type="entry name" value="hemK_fam"/>
    <property type="match status" value="1"/>
</dbReference>
<comment type="catalytic activity">
    <reaction evidence="4">
        <text>L-glutaminyl-[peptide chain release factor] + S-adenosyl-L-methionine = N(5)-methyl-L-glutaminyl-[peptide chain release factor] + S-adenosyl-L-homocysteine + H(+)</text>
        <dbReference type="Rhea" id="RHEA:42896"/>
        <dbReference type="Rhea" id="RHEA-COMP:10271"/>
        <dbReference type="Rhea" id="RHEA-COMP:10272"/>
        <dbReference type="ChEBI" id="CHEBI:15378"/>
        <dbReference type="ChEBI" id="CHEBI:30011"/>
        <dbReference type="ChEBI" id="CHEBI:57856"/>
        <dbReference type="ChEBI" id="CHEBI:59789"/>
        <dbReference type="ChEBI" id="CHEBI:61891"/>
        <dbReference type="EC" id="2.1.1.297"/>
    </reaction>
</comment>
<comment type="similarity">
    <text evidence="4">Belongs to the protein N5-glutamine methyltransferase family. PrmC subfamily.</text>
</comment>
<feature type="domain" description="Release factor glutamine methyltransferase N-terminal" evidence="6">
    <location>
        <begin position="15"/>
        <end position="85"/>
    </location>
</feature>
<evidence type="ECO:0000259" key="6">
    <source>
        <dbReference type="Pfam" id="PF17827"/>
    </source>
</evidence>
<dbReference type="HAMAP" id="MF_02126">
    <property type="entry name" value="RF_methyltr_PrmC"/>
    <property type="match status" value="1"/>
</dbReference>